<evidence type="ECO:0000259" key="5">
    <source>
        <dbReference type="Pfam" id="PF13649"/>
    </source>
</evidence>
<feature type="compositionally biased region" description="Basic and acidic residues" evidence="4">
    <location>
        <begin position="29"/>
        <end position="39"/>
    </location>
</feature>
<keyword evidence="1 6" id="KW-0489">Methyltransferase</keyword>
<dbReference type="EMBL" id="VOKX01000026">
    <property type="protein sequence ID" value="KAB7845594.1"/>
    <property type="molecule type" value="Genomic_DNA"/>
</dbReference>
<dbReference type="GO" id="GO:0008757">
    <property type="term" value="F:S-adenosylmethionine-dependent methyltransferase activity"/>
    <property type="evidence" value="ECO:0007669"/>
    <property type="project" value="TreeGrafter"/>
</dbReference>
<sequence>MAERPAPRASLDGPATASPVTDYRNSLRRSRESRDRRDRPAEFRLAGRDWTLLDDVFPPVYSPSTGTFLDLLTRLGPRGFPRGGTVLEVGCGAGVIAVSAALAGCAHVVATDVNPHAVRNTALNAARHGVAGRLRCRESDMFAALAPDETFDLVFWHANFVLAPEDPEDLPPLSLHDLAYVDPGYRAHRAFLREAPDRVRPGGAALLGFGSRGDAEALRRLADAAGVTLTAVAAREVRERDDVVEYRLLRLDRGGPAAGGAAG</sequence>
<dbReference type="InterPro" id="IPR052190">
    <property type="entry name" value="Euk-Arch_PrmC-MTase"/>
</dbReference>
<keyword evidence="2 6" id="KW-0808">Transferase</keyword>
<keyword evidence="3" id="KW-0949">S-adenosyl-L-methionine</keyword>
<dbReference type="SUPFAM" id="SSF53335">
    <property type="entry name" value="S-adenosyl-L-methionine-dependent methyltransferases"/>
    <property type="match status" value="1"/>
</dbReference>
<dbReference type="GO" id="GO:0032259">
    <property type="term" value="P:methylation"/>
    <property type="evidence" value="ECO:0007669"/>
    <property type="project" value="UniProtKB-KW"/>
</dbReference>
<dbReference type="Proteomes" id="UP000327000">
    <property type="component" value="Unassembled WGS sequence"/>
</dbReference>
<dbReference type="Pfam" id="PF13649">
    <property type="entry name" value="Methyltransf_25"/>
    <property type="match status" value="1"/>
</dbReference>
<evidence type="ECO:0000256" key="2">
    <source>
        <dbReference type="ARBA" id="ARBA00022679"/>
    </source>
</evidence>
<dbReference type="PANTHER" id="PTHR45875:SF1">
    <property type="entry name" value="METHYLTRANSFERASE N6AMT1"/>
    <property type="match status" value="1"/>
</dbReference>
<dbReference type="PANTHER" id="PTHR45875">
    <property type="entry name" value="METHYLTRANSFERASE N6AMT1"/>
    <property type="match status" value="1"/>
</dbReference>
<evidence type="ECO:0000256" key="1">
    <source>
        <dbReference type="ARBA" id="ARBA00022603"/>
    </source>
</evidence>
<name>A0A5N5W8G4_STRMB</name>
<dbReference type="OrthoDB" id="267914at2"/>
<dbReference type="RefSeq" id="WP_152263703.1">
    <property type="nucleotide sequence ID" value="NZ_VOKX01000026.1"/>
</dbReference>
<dbReference type="Gene3D" id="3.40.50.150">
    <property type="entry name" value="Vaccinia Virus protein VP39"/>
    <property type="match status" value="1"/>
</dbReference>
<dbReference type="GO" id="GO:0008276">
    <property type="term" value="F:protein methyltransferase activity"/>
    <property type="evidence" value="ECO:0007669"/>
    <property type="project" value="TreeGrafter"/>
</dbReference>
<dbReference type="CDD" id="cd02440">
    <property type="entry name" value="AdoMet_MTases"/>
    <property type="match status" value="1"/>
</dbReference>
<gene>
    <name evidence="6" type="ORF">FRZ00_14070</name>
</gene>
<feature type="domain" description="Methyltransferase" evidence="5">
    <location>
        <begin position="86"/>
        <end position="166"/>
    </location>
</feature>
<evidence type="ECO:0000313" key="6">
    <source>
        <dbReference type="EMBL" id="KAB7845594.1"/>
    </source>
</evidence>
<evidence type="ECO:0000313" key="7">
    <source>
        <dbReference type="Proteomes" id="UP000327000"/>
    </source>
</evidence>
<dbReference type="AlphaFoldDB" id="A0A5N5W8G4"/>
<comment type="caution">
    <text evidence="6">The sequence shown here is derived from an EMBL/GenBank/DDBJ whole genome shotgun (WGS) entry which is preliminary data.</text>
</comment>
<evidence type="ECO:0000256" key="4">
    <source>
        <dbReference type="SAM" id="MobiDB-lite"/>
    </source>
</evidence>
<accession>A0A5N5W8G4</accession>
<protein>
    <submittedName>
        <fullName evidence="6">Methyltransferase domain-containing protein</fullName>
    </submittedName>
</protein>
<keyword evidence="7" id="KW-1185">Reference proteome</keyword>
<reference evidence="6 7" key="1">
    <citation type="journal article" date="2019" name="Microb. Cell Fact.">
        <title>Exploring novel herbicidin analogues by transcriptional regulator overexpression and MS/MS molecular networking.</title>
        <authorList>
            <person name="Shi Y."/>
            <person name="Gu R."/>
            <person name="Li Y."/>
            <person name="Wang X."/>
            <person name="Ren W."/>
            <person name="Li X."/>
            <person name="Wang L."/>
            <person name="Xie Y."/>
            <person name="Hong B."/>
        </authorList>
    </citation>
    <scope>NUCLEOTIDE SEQUENCE [LARGE SCALE GENOMIC DNA]</scope>
    <source>
        <strain evidence="6 7">US-43</strain>
    </source>
</reference>
<dbReference type="InterPro" id="IPR041698">
    <property type="entry name" value="Methyltransf_25"/>
</dbReference>
<evidence type="ECO:0000256" key="3">
    <source>
        <dbReference type="ARBA" id="ARBA00022691"/>
    </source>
</evidence>
<dbReference type="GO" id="GO:0035657">
    <property type="term" value="C:eRF1 methyltransferase complex"/>
    <property type="evidence" value="ECO:0007669"/>
    <property type="project" value="TreeGrafter"/>
</dbReference>
<organism evidence="6 7">
    <name type="scientific">Streptomyces mobaraensis</name>
    <name type="common">Streptoverticillium mobaraense</name>
    <dbReference type="NCBI Taxonomy" id="35621"/>
    <lineage>
        <taxon>Bacteria</taxon>
        <taxon>Bacillati</taxon>
        <taxon>Actinomycetota</taxon>
        <taxon>Actinomycetes</taxon>
        <taxon>Kitasatosporales</taxon>
        <taxon>Streptomycetaceae</taxon>
        <taxon>Streptomyces</taxon>
    </lineage>
</organism>
<proteinExistence type="predicted"/>
<dbReference type="InterPro" id="IPR029063">
    <property type="entry name" value="SAM-dependent_MTases_sf"/>
</dbReference>
<feature type="region of interest" description="Disordered" evidence="4">
    <location>
        <begin position="1"/>
        <end position="39"/>
    </location>
</feature>